<comment type="cofactor">
    <cofactor evidence="1 8">
        <name>heme</name>
        <dbReference type="ChEBI" id="CHEBI:30413"/>
    </cofactor>
</comment>
<dbReference type="Proteomes" id="UP000054544">
    <property type="component" value="Unassembled WGS sequence"/>
</dbReference>
<evidence type="ECO:0000256" key="6">
    <source>
        <dbReference type="ARBA" id="ARBA00023004"/>
    </source>
</evidence>
<dbReference type="EMBL" id="KE384753">
    <property type="protein sequence ID" value="KJK74904.1"/>
    <property type="molecule type" value="Genomic_DNA"/>
</dbReference>
<keyword evidence="6 8" id="KW-0408">Iron</keyword>
<evidence type="ECO:0008006" key="13">
    <source>
        <dbReference type="Google" id="ProtNLM"/>
    </source>
</evidence>
<dbReference type="InterPro" id="IPR036396">
    <property type="entry name" value="Cyt_P450_sf"/>
</dbReference>
<protein>
    <recommendedName>
        <fullName evidence="13">Cytochrome P450</fullName>
    </recommendedName>
</protein>
<dbReference type="CDD" id="cd11065">
    <property type="entry name" value="CYP64-like"/>
    <property type="match status" value="1"/>
</dbReference>
<dbReference type="GO" id="GO:0004497">
    <property type="term" value="F:monooxygenase activity"/>
    <property type="evidence" value="ECO:0007669"/>
    <property type="project" value="UniProtKB-KW"/>
</dbReference>
<reference evidence="12" key="1">
    <citation type="journal article" date="2014" name="BMC Genomics">
        <title>The genome sequence of the biocontrol fungus Metarhizium anisopliae and comparative genomics of Metarhizium species.</title>
        <authorList>
            <person name="Pattemore J.A."/>
            <person name="Hane J.K."/>
            <person name="Williams A.H."/>
            <person name="Wilson B.A."/>
            <person name="Stodart B.J."/>
            <person name="Ash G.J."/>
        </authorList>
    </citation>
    <scope>NUCLEOTIDE SEQUENCE [LARGE SCALE GENOMIC DNA]</scope>
    <source>
        <strain evidence="12">BRIP 53293</strain>
    </source>
</reference>
<dbReference type="InterPro" id="IPR017972">
    <property type="entry name" value="Cyt_P450_CS"/>
</dbReference>
<proteinExistence type="inferred from homology"/>
<evidence type="ECO:0000256" key="3">
    <source>
        <dbReference type="ARBA" id="ARBA00022617"/>
    </source>
</evidence>
<dbReference type="PRINTS" id="PR00385">
    <property type="entry name" value="P450"/>
</dbReference>
<evidence type="ECO:0000256" key="1">
    <source>
        <dbReference type="ARBA" id="ARBA00001971"/>
    </source>
</evidence>
<sequence length="501" mass="56638">MALIYAGVALVLLLAYFYNAQSKLPPGPSAIQLLASMLLSRNYIWKQFQQWHKNYGPVICLRIGQVTIISIGDRKAAHAILNRRSPIYSSRPRMVVAGECITKGLAPVLAPYGPQWIQFHKIHTTLLNARRCRLYRPLQELESRHLLFNLLSSNDFQTEFHRYASSLMYSLVYGKRFVSADDPELKEIRHMVDVTSQAISFGTWIVDIFPIFNCLPRSLAKWKRVGDDIHNRQTELFQQNTTAALNRPSWNLTKHCMLEPPVPVSPKEYMFVLAEFIEGGSDTTAAALMVSMLACVTRPAAMHIAQEELDKVVGDDRLPSFDDLPNLPYMTAFVEEVLRWRSLTPAGVAHAPIRDDTYNGYSIPKGTCIIANHWSLDMDDDAFANPQSFVPERWIDNPKLQGHSAFGFGKRSCPGQHLARASLLLGLSRLFWAYDITWKQDQGCSPEAVNMINGAVSRPASFEAVFTIRSPARRRVVEEQLPTETELEPVLDSIHQSICHE</sequence>
<evidence type="ECO:0000256" key="10">
    <source>
        <dbReference type="SAM" id="SignalP"/>
    </source>
</evidence>
<keyword evidence="4 8" id="KW-0479">Metal-binding</keyword>
<gene>
    <name evidence="11" type="ORF">H634G_09738</name>
</gene>
<dbReference type="AlphaFoldDB" id="A0A0D9NLR9"/>
<evidence type="ECO:0000256" key="5">
    <source>
        <dbReference type="ARBA" id="ARBA00023002"/>
    </source>
</evidence>
<dbReference type="GO" id="GO:0020037">
    <property type="term" value="F:heme binding"/>
    <property type="evidence" value="ECO:0007669"/>
    <property type="project" value="InterPro"/>
</dbReference>
<dbReference type="STRING" id="1291518.A0A0D9NLR9"/>
<dbReference type="Gene3D" id="1.10.630.10">
    <property type="entry name" value="Cytochrome P450"/>
    <property type="match status" value="1"/>
</dbReference>
<dbReference type="SUPFAM" id="SSF48264">
    <property type="entry name" value="Cytochrome P450"/>
    <property type="match status" value="1"/>
</dbReference>
<keyword evidence="7 9" id="KW-0503">Monooxygenase</keyword>
<evidence type="ECO:0000256" key="2">
    <source>
        <dbReference type="ARBA" id="ARBA00010617"/>
    </source>
</evidence>
<keyword evidence="5 9" id="KW-0560">Oxidoreductase</keyword>
<feature type="signal peptide" evidence="10">
    <location>
        <begin position="1"/>
        <end position="22"/>
    </location>
</feature>
<keyword evidence="10" id="KW-0732">Signal</keyword>
<dbReference type="PANTHER" id="PTHR46300:SF1">
    <property type="entry name" value="P450, PUTATIVE (EUROFUNG)-RELATED"/>
    <property type="match status" value="1"/>
</dbReference>
<name>A0A0D9NLR9_METAN</name>
<dbReference type="InterPro" id="IPR002401">
    <property type="entry name" value="Cyt_P450_E_grp-I"/>
</dbReference>
<dbReference type="OrthoDB" id="1470350at2759"/>
<dbReference type="PRINTS" id="PR00463">
    <property type="entry name" value="EP450I"/>
</dbReference>
<dbReference type="InterPro" id="IPR001128">
    <property type="entry name" value="Cyt_P450"/>
</dbReference>
<keyword evidence="12" id="KW-1185">Reference proteome</keyword>
<evidence type="ECO:0000313" key="12">
    <source>
        <dbReference type="Proteomes" id="UP000054544"/>
    </source>
</evidence>
<dbReference type="GO" id="GO:0016705">
    <property type="term" value="F:oxidoreductase activity, acting on paired donors, with incorporation or reduction of molecular oxygen"/>
    <property type="evidence" value="ECO:0007669"/>
    <property type="project" value="InterPro"/>
</dbReference>
<dbReference type="PROSITE" id="PS00086">
    <property type="entry name" value="CYTOCHROME_P450"/>
    <property type="match status" value="1"/>
</dbReference>
<dbReference type="InterPro" id="IPR050364">
    <property type="entry name" value="Cytochrome_P450_fung"/>
</dbReference>
<evidence type="ECO:0000256" key="9">
    <source>
        <dbReference type="RuleBase" id="RU000461"/>
    </source>
</evidence>
<keyword evidence="3 8" id="KW-0349">Heme</keyword>
<dbReference type="PANTHER" id="PTHR46300">
    <property type="entry name" value="P450, PUTATIVE (EUROFUNG)-RELATED-RELATED"/>
    <property type="match status" value="1"/>
</dbReference>
<accession>A0A0D9NLR9</accession>
<dbReference type="GO" id="GO:0005506">
    <property type="term" value="F:iron ion binding"/>
    <property type="evidence" value="ECO:0007669"/>
    <property type="project" value="InterPro"/>
</dbReference>
<organism evidence="11 12">
    <name type="scientific">Metarhizium anisopliae BRIP 53293</name>
    <dbReference type="NCBI Taxonomy" id="1291518"/>
    <lineage>
        <taxon>Eukaryota</taxon>
        <taxon>Fungi</taxon>
        <taxon>Dikarya</taxon>
        <taxon>Ascomycota</taxon>
        <taxon>Pezizomycotina</taxon>
        <taxon>Sordariomycetes</taxon>
        <taxon>Hypocreomycetidae</taxon>
        <taxon>Hypocreales</taxon>
        <taxon>Clavicipitaceae</taxon>
        <taxon>Metarhizium</taxon>
    </lineage>
</organism>
<evidence type="ECO:0000256" key="7">
    <source>
        <dbReference type="ARBA" id="ARBA00023033"/>
    </source>
</evidence>
<dbReference type="Pfam" id="PF00067">
    <property type="entry name" value="p450"/>
    <property type="match status" value="1"/>
</dbReference>
<feature type="chain" id="PRO_5002341361" description="Cytochrome P450" evidence="10">
    <location>
        <begin position="23"/>
        <end position="501"/>
    </location>
</feature>
<feature type="binding site" description="axial binding residue" evidence="8">
    <location>
        <position position="413"/>
    </location>
    <ligand>
        <name>heme</name>
        <dbReference type="ChEBI" id="CHEBI:30413"/>
    </ligand>
    <ligandPart>
        <name>Fe</name>
        <dbReference type="ChEBI" id="CHEBI:18248"/>
    </ligandPart>
</feature>
<evidence type="ECO:0000256" key="4">
    <source>
        <dbReference type="ARBA" id="ARBA00022723"/>
    </source>
</evidence>
<evidence type="ECO:0000313" key="11">
    <source>
        <dbReference type="EMBL" id="KJK74904.1"/>
    </source>
</evidence>
<comment type="similarity">
    <text evidence="2 9">Belongs to the cytochrome P450 family.</text>
</comment>
<evidence type="ECO:0000256" key="8">
    <source>
        <dbReference type="PIRSR" id="PIRSR602401-1"/>
    </source>
</evidence>